<feature type="transmembrane region" description="Helical" evidence="6">
    <location>
        <begin position="116"/>
        <end position="140"/>
    </location>
</feature>
<evidence type="ECO:0000256" key="3">
    <source>
        <dbReference type="ARBA" id="ARBA00022692"/>
    </source>
</evidence>
<evidence type="ECO:0000256" key="1">
    <source>
        <dbReference type="ARBA" id="ARBA00004141"/>
    </source>
</evidence>
<protein>
    <submittedName>
        <fullName evidence="8">ABC transporter permease</fullName>
    </submittedName>
</protein>
<feature type="transmembrane region" description="Helical" evidence="6">
    <location>
        <begin position="203"/>
        <end position="227"/>
    </location>
</feature>
<dbReference type="PANTHER" id="PTHR43496">
    <property type="entry name" value="PROTEIN LPLB"/>
    <property type="match status" value="1"/>
</dbReference>
<dbReference type="RefSeq" id="WP_378138696.1">
    <property type="nucleotide sequence ID" value="NZ_JBHSMI010000056.1"/>
</dbReference>
<feature type="domain" description="ABC transmembrane type-1" evidence="7">
    <location>
        <begin position="70"/>
        <end position="284"/>
    </location>
</feature>
<dbReference type="EMBL" id="JBHSMI010000056">
    <property type="protein sequence ID" value="MFC5406599.1"/>
    <property type="molecule type" value="Genomic_DNA"/>
</dbReference>
<dbReference type="PROSITE" id="PS50928">
    <property type="entry name" value="ABC_TM1"/>
    <property type="match status" value="1"/>
</dbReference>
<dbReference type="CDD" id="cd06261">
    <property type="entry name" value="TM_PBP2"/>
    <property type="match status" value="1"/>
</dbReference>
<feature type="transmembrane region" description="Helical" evidence="6">
    <location>
        <begin position="263"/>
        <end position="288"/>
    </location>
</feature>
<dbReference type="InterPro" id="IPR035906">
    <property type="entry name" value="MetI-like_sf"/>
</dbReference>
<comment type="subcellular location">
    <subcellularLocation>
        <location evidence="6">Cell membrane</location>
        <topology evidence="6">Multi-pass membrane protein</topology>
    </subcellularLocation>
    <subcellularLocation>
        <location evidence="1">Membrane</location>
        <topology evidence="1">Multi-pass membrane protein</topology>
    </subcellularLocation>
</comment>
<keyword evidence="4 6" id="KW-1133">Transmembrane helix</keyword>
<gene>
    <name evidence="8" type="ORF">ACFPOF_28030</name>
</gene>
<keyword evidence="2 6" id="KW-0813">Transport</keyword>
<reference evidence="9" key="1">
    <citation type="journal article" date="2019" name="Int. J. Syst. Evol. Microbiol.">
        <title>The Global Catalogue of Microorganisms (GCM) 10K type strain sequencing project: providing services to taxonomists for standard genome sequencing and annotation.</title>
        <authorList>
            <consortium name="The Broad Institute Genomics Platform"/>
            <consortium name="The Broad Institute Genome Sequencing Center for Infectious Disease"/>
            <person name="Wu L."/>
            <person name="Ma J."/>
        </authorList>
    </citation>
    <scope>NUCLEOTIDE SEQUENCE [LARGE SCALE GENOMIC DNA]</scope>
    <source>
        <strain evidence="9">CGMCC 1.18575</strain>
    </source>
</reference>
<organism evidence="8 9">
    <name type="scientific">Cohnella soli</name>
    <dbReference type="NCBI Taxonomy" id="425005"/>
    <lineage>
        <taxon>Bacteria</taxon>
        <taxon>Bacillati</taxon>
        <taxon>Bacillota</taxon>
        <taxon>Bacilli</taxon>
        <taxon>Bacillales</taxon>
        <taxon>Paenibacillaceae</taxon>
        <taxon>Cohnella</taxon>
    </lineage>
</organism>
<feature type="transmembrane region" description="Helical" evidence="6">
    <location>
        <begin position="160"/>
        <end position="182"/>
    </location>
</feature>
<keyword evidence="5 6" id="KW-0472">Membrane</keyword>
<evidence type="ECO:0000256" key="4">
    <source>
        <dbReference type="ARBA" id="ARBA00022989"/>
    </source>
</evidence>
<evidence type="ECO:0000256" key="5">
    <source>
        <dbReference type="ARBA" id="ARBA00023136"/>
    </source>
</evidence>
<evidence type="ECO:0000313" key="8">
    <source>
        <dbReference type="EMBL" id="MFC5406599.1"/>
    </source>
</evidence>
<keyword evidence="3 6" id="KW-0812">Transmembrane</keyword>
<feature type="transmembrane region" description="Helical" evidence="6">
    <location>
        <begin position="76"/>
        <end position="95"/>
    </location>
</feature>
<accession>A0ABW0I001</accession>
<feature type="transmembrane region" description="Helical" evidence="6">
    <location>
        <begin position="12"/>
        <end position="37"/>
    </location>
</feature>
<evidence type="ECO:0000259" key="7">
    <source>
        <dbReference type="PROSITE" id="PS50928"/>
    </source>
</evidence>
<proteinExistence type="inferred from homology"/>
<dbReference type="Pfam" id="PF00528">
    <property type="entry name" value="BPD_transp_1"/>
    <property type="match status" value="1"/>
</dbReference>
<name>A0ABW0I001_9BACL</name>
<dbReference type="PANTHER" id="PTHR43496:SF1">
    <property type="entry name" value="POLYGALACTURONAN_RHAMNOGALACTURONAN TRANSPORT SYSTEM PERMEASE PROTEIN YTEP"/>
    <property type="match status" value="1"/>
</dbReference>
<dbReference type="SUPFAM" id="SSF161098">
    <property type="entry name" value="MetI-like"/>
    <property type="match status" value="1"/>
</dbReference>
<comment type="caution">
    <text evidence="8">The sequence shown here is derived from an EMBL/GenBank/DDBJ whole genome shotgun (WGS) entry which is preliminary data.</text>
</comment>
<sequence>MPKAIIRHKFIYLMILPTFIYFLVFSYVPMVGIVIAFKDIQLFKGIWASPWVGLEHFRTFFGSIQFNRLMGNTLTISLSRILFGFPIPILFALLLNEVRIGVFKKAVQTITYFPHFLSWVIFGGIIYNLLGPIGAVNLILNLLGMEKIDFMTNPSIFRGMLIVTGILKEFGWGAIIYLAALSGIDGTLYEAARIDGAGKLRQVWHITLPGIRSTIVLMFVLSLAGIMDAGMEQILILANPLVYSTSDIIDTYVYRIGLQESNFGLATAVGLFKGVIGTILIVLGNMIVRRTGERSIW</sequence>
<keyword evidence="9" id="KW-1185">Reference proteome</keyword>
<evidence type="ECO:0000256" key="2">
    <source>
        <dbReference type="ARBA" id="ARBA00022448"/>
    </source>
</evidence>
<dbReference type="Proteomes" id="UP001596113">
    <property type="component" value="Unassembled WGS sequence"/>
</dbReference>
<dbReference type="InterPro" id="IPR000515">
    <property type="entry name" value="MetI-like"/>
</dbReference>
<evidence type="ECO:0000313" key="9">
    <source>
        <dbReference type="Proteomes" id="UP001596113"/>
    </source>
</evidence>
<evidence type="ECO:0000256" key="6">
    <source>
        <dbReference type="RuleBase" id="RU363032"/>
    </source>
</evidence>
<comment type="similarity">
    <text evidence="6">Belongs to the binding-protein-dependent transport system permease family.</text>
</comment>
<dbReference type="Gene3D" id="1.10.3720.10">
    <property type="entry name" value="MetI-like"/>
    <property type="match status" value="1"/>
</dbReference>